<dbReference type="PANTHER" id="PTHR47894:SF1">
    <property type="entry name" value="HTH-TYPE TRANSCRIPTIONAL REGULATOR VQSM"/>
    <property type="match status" value="1"/>
</dbReference>
<organism evidence="5 6">
    <name type="scientific">Acinetobacter modestus</name>
    <dbReference type="NCBI Taxonomy" id="1776740"/>
    <lineage>
        <taxon>Bacteria</taxon>
        <taxon>Pseudomonadati</taxon>
        <taxon>Pseudomonadota</taxon>
        <taxon>Gammaproteobacteria</taxon>
        <taxon>Moraxellales</taxon>
        <taxon>Moraxellaceae</taxon>
        <taxon>Acinetobacter</taxon>
    </lineage>
</organism>
<dbReference type="InterPro" id="IPR020449">
    <property type="entry name" value="Tscrpt_reg_AraC-type_HTH"/>
</dbReference>
<dbReference type="RefSeq" id="WP_004662128.1">
    <property type="nucleotide sequence ID" value="NZ_BMDV01000001.1"/>
</dbReference>
<comment type="caution">
    <text evidence="5">The sequence shown here is derived from an EMBL/GenBank/DDBJ whole genome shotgun (WGS) entry which is preliminary data.</text>
</comment>
<gene>
    <name evidence="5" type="ORF">F992_01953</name>
</gene>
<dbReference type="InterPro" id="IPR009057">
    <property type="entry name" value="Homeodomain-like_sf"/>
</dbReference>
<protein>
    <recommendedName>
        <fullName evidence="4">HTH araC/xylS-type domain-containing protein</fullName>
    </recommendedName>
</protein>
<evidence type="ECO:0000256" key="3">
    <source>
        <dbReference type="ARBA" id="ARBA00023163"/>
    </source>
</evidence>
<dbReference type="EMBL" id="APOJ01000025">
    <property type="protein sequence ID" value="ENU26405.1"/>
    <property type="molecule type" value="Genomic_DNA"/>
</dbReference>
<keyword evidence="1" id="KW-0805">Transcription regulation</keyword>
<sequence>MNPELPGTYVNLLIETIKNWNVSPQQLLIDTDITLKKLDAPFWYVDFNIFNNLLEKSARLTNEPAISIYVAREMKASCYGHVGVTAAASENLGAAIGVLEQFIGLHCAAFQPKLYIEQEMAYLNFDQPLNNFKFNHHAIIFLVLGFTHILENLAQQNLDIQIELQGNSQDIFRNIDNSDGYRVNFGADEDRLIFNKQLLNLPLKTADPLVFRLTKRQCEYDVSKLSKKISPNLNSISSSVRELLYDAELQQFLSLNQIAKHFGLTNRTLQRQLTNEKTTFQILLSESRQEKAKALLKENKLSIQEISNLLGYADISHFSRAFKKWTNMTPSNYRMPK</sequence>
<evidence type="ECO:0000313" key="5">
    <source>
        <dbReference type="EMBL" id="ENU26405.1"/>
    </source>
</evidence>
<evidence type="ECO:0000256" key="1">
    <source>
        <dbReference type="ARBA" id="ARBA00023015"/>
    </source>
</evidence>
<keyword evidence="2" id="KW-0238">DNA-binding</keyword>
<dbReference type="PROSITE" id="PS01124">
    <property type="entry name" value="HTH_ARAC_FAMILY_2"/>
    <property type="match status" value="1"/>
</dbReference>
<dbReference type="Pfam" id="PF12833">
    <property type="entry name" value="HTH_18"/>
    <property type="match status" value="1"/>
</dbReference>
<dbReference type="Pfam" id="PF12625">
    <property type="entry name" value="Arabinose_bd"/>
    <property type="match status" value="1"/>
</dbReference>
<dbReference type="GeneID" id="92835339"/>
<reference evidence="6" key="1">
    <citation type="submission" date="2013-02" db="EMBL/GenBank/DDBJ databases">
        <title>The Genome Sequence of Acinetobacter sp. NIPH 236.</title>
        <authorList>
            <consortium name="The Broad Institute Genome Sequencing Platform"/>
            <consortium name="The Broad Institute Genome Sequencing Center for Infectious Disease"/>
            <person name="Cerqueira G."/>
            <person name="Feldgarden M."/>
            <person name="Courvalin P."/>
            <person name="Perichon B."/>
            <person name="Grillot-Courvalin C."/>
            <person name="Clermont D."/>
            <person name="Rocha E."/>
            <person name="Yoon E.-J."/>
            <person name="Nemec A."/>
            <person name="Walker B."/>
            <person name="Young S.K."/>
            <person name="Zeng Q."/>
            <person name="Gargeya S."/>
            <person name="Fitzgerald M."/>
            <person name="Haas B."/>
            <person name="Abouelleil A."/>
            <person name="Alvarado L."/>
            <person name="Arachchi H.M."/>
            <person name="Berlin A.M."/>
            <person name="Chapman S.B."/>
            <person name="Dewar J."/>
            <person name="Goldberg J."/>
            <person name="Griggs A."/>
            <person name="Gujja S."/>
            <person name="Hansen M."/>
            <person name="Howarth C."/>
            <person name="Imamovic A."/>
            <person name="Larimer J."/>
            <person name="McCowan C."/>
            <person name="Murphy C."/>
            <person name="Neiman D."/>
            <person name="Pearson M."/>
            <person name="Priest M."/>
            <person name="Roberts A."/>
            <person name="Saif S."/>
            <person name="Shea T."/>
            <person name="Sisk P."/>
            <person name="Sykes S."/>
            <person name="Wortman J."/>
            <person name="Nusbaum C."/>
            <person name="Birren B."/>
        </authorList>
    </citation>
    <scope>NUCLEOTIDE SEQUENCE [LARGE SCALE GENOMIC DNA]</scope>
    <source>
        <strain evidence="6">NIPH 236</strain>
    </source>
</reference>
<evidence type="ECO:0000256" key="2">
    <source>
        <dbReference type="ARBA" id="ARBA00023125"/>
    </source>
</evidence>
<dbReference type="SMART" id="SM00342">
    <property type="entry name" value="HTH_ARAC"/>
    <property type="match status" value="1"/>
</dbReference>
<accession>A0ABN0JMA0</accession>
<proteinExistence type="predicted"/>
<name>A0ABN0JMA0_9GAMM</name>
<dbReference type="PANTHER" id="PTHR47894">
    <property type="entry name" value="HTH-TYPE TRANSCRIPTIONAL REGULATOR GADX"/>
    <property type="match status" value="1"/>
</dbReference>
<evidence type="ECO:0000313" key="6">
    <source>
        <dbReference type="Proteomes" id="UP000013190"/>
    </source>
</evidence>
<evidence type="ECO:0000259" key="4">
    <source>
        <dbReference type="PROSITE" id="PS01124"/>
    </source>
</evidence>
<keyword evidence="6" id="KW-1185">Reference proteome</keyword>
<dbReference type="InterPro" id="IPR032687">
    <property type="entry name" value="AraC-type_N"/>
</dbReference>
<reference evidence="5 6" key="2">
    <citation type="journal article" date="2016" name="Int. J. Syst. Evol. Microbiol.">
        <title>Taxonomy of haemolytic and/or proteolytic strains of the genus Acinetobacter with the proposal of Acinetobacter courvalinii sp. nov. (genomic species 14 sensu Bouvet &amp; Jeanjean), Acinetobacter dispersus sp. nov. (genomic species 17), Acinetobacter modestus sp. nov., Acinetobacter proteolyticus sp. nov. and Acinetobacter vivianii sp. nov.</title>
        <authorList>
            <person name="Nemec A."/>
            <person name="Radolfova-Krizova L."/>
            <person name="Maixnerova M."/>
            <person name="Vrestiakova E."/>
            <person name="Jezek P."/>
            <person name="Sedo O."/>
        </authorList>
    </citation>
    <scope>NUCLEOTIDE SEQUENCE [LARGE SCALE GENOMIC DNA]</scope>
    <source>
        <strain evidence="5 6">NIPH 236</strain>
    </source>
</reference>
<dbReference type="Proteomes" id="UP000013190">
    <property type="component" value="Unassembled WGS sequence"/>
</dbReference>
<dbReference type="InterPro" id="IPR018060">
    <property type="entry name" value="HTH_AraC"/>
</dbReference>
<keyword evidence="3" id="KW-0804">Transcription</keyword>
<dbReference type="Gene3D" id="1.10.10.60">
    <property type="entry name" value="Homeodomain-like"/>
    <property type="match status" value="1"/>
</dbReference>
<dbReference type="PRINTS" id="PR00032">
    <property type="entry name" value="HTHARAC"/>
</dbReference>
<dbReference type="SUPFAM" id="SSF46689">
    <property type="entry name" value="Homeodomain-like"/>
    <property type="match status" value="1"/>
</dbReference>
<feature type="domain" description="HTH araC/xylS-type" evidence="4">
    <location>
        <begin position="238"/>
        <end position="336"/>
    </location>
</feature>